<feature type="compositionally biased region" description="Polar residues" evidence="1">
    <location>
        <begin position="1"/>
        <end position="14"/>
    </location>
</feature>
<sequence length="218" mass="23873">MPTPRHNTTSSGQIASPVHPGDPDTTPLSGPTDFAQSFPENPRGQPMRVHLPVDIAIPSPPPAPAPFRFRHVDSHPIRSPWFTEPNTNLGRLDESQRCSHQDVVPGFCRNNADRRGSACQRCRSEHCSLHCLPQRGPVEELDCALEAELARERGPQQLEQERRPAINAARLREAGAADDTEQDRIAGAVLFGLESLDTAAADRQQIGSRNDADVESSD</sequence>
<evidence type="ECO:0000256" key="1">
    <source>
        <dbReference type="SAM" id="MobiDB-lite"/>
    </source>
</evidence>
<dbReference type="Proteomes" id="UP000076552">
    <property type="component" value="Unassembled WGS sequence"/>
</dbReference>
<comment type="caution">
    <text evidence="2">The sequence shown here is derived from an EMBL/GenBank/DDBJ whole genome shotgun (WGS) entry which is preliminary data.</text>
</comment>
<accession>A0A166WBB8</accession>
<organism evidence="2 3">
    <name type="scientific">Colletotrichum tofieldiae</name>
    <dbReference type="NCBI Taxonomy" id="708197"/>
    <lineage>
        <taxon>Eukaryota</taxon>
        <taxon>Fungi</taxon>
        <taxon>Dikarya</taxon>
        <taxon>Ascomycota</taxon>
        <taxon>Pezizomycotina</taxon>
        <taxon>Sordariomycetes</taxon>
        <taxon>Hypocreomycetidae</taxon>
        <taxon>Glomerellales</taxon>
        <taxon>Glomerellaceae</taxon>
        <taxon>Colletotrichum</taxon>
        <taxon>Colletotrichum spaethianum species complex</taxon>
    </lineage>
</organism>
<dbReference type="AlphaFoldDB" id="A0A166WBB8"/>
<gene>
    <name evidence="2" type="ORF">CT0861_05917</name>
</gene>
<evidence type="ECO:0000313" key="2">
    <source>
        <dbReference type="EMBL" id="KZL75517.1"/>
    </source>
</evidence>
<feature type="region of interest" description="Disordered" evidence="1">
    <location>
        <begin position="1"/>
        <end position="49"/>
    </location>
</feature>
<keyword evidence="3" id="KW-1185">Reference proteome</keyword>
<dbReference type="EMBL" id="LFIV01000022">
    <property type="protein sequence ID" value="KZL75517.1"/>
    <property type="molecule type" value="Genomic_DNA"/>
</dbReference>
<reference evidence="2 3" key="1">
    <citation type="submission" date="2015-06" db="EMBL/GenBank/DDBJ databases">
        <title>Survival trade-offs in plant roots during colonization by closely related pathogenic and mutualistic fungi.</title>
        <authorList>
            <person name="Hacquard S."/>
            <person name="Kracher B."/>
            <person name="Hiruma K."/>
            <person name="Weinman A."/>
            <person name="Muench P."/>
            <person name="Garrido Oter R."/>
            <person name="Ver Loren van Themaat E."/>
            <person name="Dallerey J.-F."/>
            <person name="Damm U."/>
            <person name="Henrissat B."/>
            <person name="Lespinet O."/>
            <person name="Thon M."/>
            <person name="Kemen E."/>
            <person name="McHardy A.C."/>
            <person name="Schulze-Lefert P."/>
            <person name="O'Connell R.J."/>
        </authorList>
    </citation>
    <scope>NUCLEOTIDE SEQUENCE [LARGE SCALE GENOMIC DNA]</scope>
    <source>
        <strain evidence="2 3">0861</strain>
    </source>
</reference>
<name>A0A166WBB8_9PEZI</name>
<evidence type="ECO:0000313" key="3">
    <source>
        <dbReference type="Proteomes" id="UP000076552"/>
    </source>
</evidence>
<proteinExistence type="predicted"/>
<feature type="compositionally biased region" description="Polar residues" evidence="1">
    <location>
        <begin position="26"/>
        <end position="39"/>
    </location>
</feature>
<protein>
    <submittedName>
        <fullName evidence="2">Uncharacterized protein</fullName>
    </submittedName>
</protein>